<reference evidence="4 5" key="1">
    <citation type="submission" date="2024-11" db="EMBL/GenBank/DDBJ databases">
        <title>The Natural Products Discovery Center: Release of the First 8490 Sequenced Strains for Exploring Actinobacteria Biosynthetic Diversity.</title>
        <authorList>
            <person name="Kalkreuter E."/>
            <person name="Kautsar S.A."/>
            <person name="Yang D."/>
            <person name="Bader C.D."/>
            <person name="Teijaro C.N."/>
            <person name="Fluegel L."/>
            <person name="Davis C.M."/>
            <person name="Simpson J.R."/>
            <person name="Lauterbach L."/>
            <person name="Steele A.D."/>
            <person name="Gui C."/>
            <person name="Meng S."/>
            <person name="Li G."/>
            <person name="Viehrig K."/>
            <person name="Ye F."/>
            <person name="Su P."/>
            <person name="Kiefer A.F."/>
            <person name="Nichols A."/>
            <person name="Cepeda A.J."/>
            <person name="Yan W."/>
            <person name="Fan B."/>
            <person name="Jiang Y."/>
            <person name="Adhikari A."/>
            <person name="Zheng C.-J."/>
            <person name="Schuster L."/>
            <person name="Cowan T.M."/>
            <person name="Smanski M.J."/>
            <person name="Chevrette M.G."/>
            <person name="De Carvalho L.P.S."/>
            <person name="Shen B."/>
        </authorList>
    </citation>
    <scope>NUCLEOTIDE SEQUENCE [LARGE SCALE GENOMIC DNA]</scope>
    <source>
        <strain evidence="4 5">NPDC020863</strain>
    </source>
</reference>
<feature type="compositionally biased region" description="Basic and acidic residues" evidence="1">
    <location>
        <begin position="293"/>
        <end position="307"/>
    </location>
</feature>
<organism evidence="4 5">
    <name type="scientific">Streptomyces milbemycinicus</name>
    <dbReference type="NCBI Taxonomy" id="476552"/>
    <lineage>
        <taxon>Bacteria</taxon>
        <taxon>Bacillati</taxon>
        <taxon>Actinomycetota</taxon>
        <taxon>Actinomycetes</taxon>
        <taxon>Kitasatosporales</taxon>
        <taxon>Streptomycetaceae</taxon>
        <taxon>Streptomyces</taxon>
    </lineage>
</organism>
<evidence type="ECO:0000256" key="2">
    <source>
        <dbReference type="SAM" id="Phobius"/>
    </source>
</evidence>
<keyword evidence="2" id="KW-1133">Transmembrane helix</keyword>
<gene>
    <name evidence="4" type="ORF">ACI2L5_26865</name>
</gene>
<dbReference type="InterPro" id="IPR025566">
    <property type="entry name" value="DUF4331"/>
</dbReference>
<keyword evidence="3" id="KW-0732">Signal</keyword>
<evidence type="ECO:0000256" key="3">
    <source>
        <dbReference type="SAM" id="SignalP"/>
    </source>
</evidence>
<sequence>MTSITKRSVAALVGGALAAGGLAVAGVAALGPGEAEASSHREAPLISGQPEYDTTDVYAFVSPDKADTTTLIANFLPFQDPAGGPNFYKFAEDAQYDLRIDNDGDAREDLVYRWTFKDHVRNEDTFLYNTGPVTSLDDHDLNFFQTYDIEQIKMRHGKAVDRTKVADDLVVAPSNVGKASMPDYAALRDQAVRKVYGGATAFAGQADDPFFADLRVFDLLYGGDLSEVGNDTLKGYNVQSLALQVPTDQVQESHEQPVIGIWSTTQRADAYGDYKQVSRLGMPLVNEVVNPRKDKDKFNASEPKDDAQFLDNVDDPELPKLIEQIFKIKAQDAPRKDLEQVFLTGVPDLNQVKGVKASEMLRLNTSIKPTDKPKRLGVLDGDQAGFPNGRRLTDDVLDIALQVVEGELLGEKNDLGDAVDSNADQKFGGYFPYIGLPNSGSDVKSSTKSATTTADGRTLLNGGSGIVSTSTEDNNTLLATSAAAGGAAVLLLAVGLTWRRRRRRLVRVHTRRH</sequence>
<feature type="chain" id="PRO_5045341519" evidence="3">
    <location>
        <begin position="26"/>
        <end position="513"/>
    </location>
</feature>
<accession>A0ABW8LWE2</accession>
<keyword evidence="2" id="KW-0812">Transmembrane</keyword>
<dbReference type="Pfam" id="PF14224">
    <property type="entry name" value="DUF4331"/>
    <property type="match status" value="1"/>
</dbReference>
<feature type="region of interest" description="Disordered" evidence="1">
    <location>
        <begin position="293"/>
        <end position="312"/>
    </location>
</feature>
<keyword evidence="2" id="KW-0472">Membrane</keyword>
<proteinExistence type="predicted"/>
<name>A0ABW8LWE2_9ACTN</name>
<protein>
    <submittedName>
        <fullName evidence="4">DUF4331 domain-containing protein</fullName>
    </submittedName>
</protein>
<evidence type="ECO:0000256" key="1">
    <source>
        <dbReference type="SAM" id="MobiDB-lite"/>
    </source>
</evidence>
<dbReference type="EMBL" id="JBJDQH010000009">
    <property type="protein sequence ID" value="MFK4268541.1"/>
    <property type="molecule type" value="Genomic_DNA"/>
</dbReference>
<dbReference type="RefSeq" id="WP_358642820.1">
    <property type="nucleotide sequence ID" value="NZ_JBFACG010000019.1"/>
</dbReference>
<keyword evidence="5" id="KW-1185">Reference proteome</keyword>
<feature type="transmembrane region" description="Helical" evidence="2">
    <location>
        <begin position="477"/>
        <end position="498"/>
    </location>
</feature>
<evidence type="ECO:0000313" key="5">
    <source>
        <dbReference type="Proteomes" id="UP001620295"/>
    </source>
</evidence>
<feature type="signal peptide" evidence="3">
    <location>
        <begin position="1"/>
        <end position="25"/>
    </location>
</feature>
<comment type="caution">
    <text evidence="4">The sequence shown here is derived from an EMBL/GenBank/DDBJ whole genome shotgun (WGS) entry which is preliminary data.</text>
</comment>
<dbReference type="Proteomes" id="UP001620295">
    <property type="component" value="Unassembled WGS sequence"/>
</dbReference>
<evidence type="ECO:0000313" key="4">
    <source>
        <dbReference type="EMBL" id="MFK4268541.1"/>
    </source>
</evidence>